<dbReference type="Gene3D" id="1.10.3210.10">
    <property type="entry name" value="Hypothetical protein af1432"/>
    <property type="match status" value="1"/>
</dbReference>
<evidence type="ECO:0000259" key="1">
    <source>
        <dbReference type="PROSITE" id="PS51832"/>
    </source>
</evidence>
<gene>
    <name evidence="2" type="primary">rpfG_7</name>
    <name evidence="2" type="ORF">UC8_55250</name>
</gene>
<keyword evidence="3" id="KW-1185">Reference proteome</keyword>
<dbReference type="AlphaFoldDB" id="A0A5B9R121"/>
<dbReference type="KEGG" id="rul:UC8_55250"/>
<evidence type="ECO:0000313" key="2">
    <source>
        <dbReference type="EMBL" id="QEG43475.1"/>
    </source>
</evidence>
<dbReference type="OrthoDB" id="9804747at2"/>
<dbReference type="InterPro" id="IPR006675">
    <property type="entry name" value="HDIG_dom"/>
</dbReference>
<dbReference type="Pfam" id="PF13487">
    <property type="entry name" value="HD_5"/>
    <property type="match status" value="1"/>
</dbReference>
<dbReference type="EC" id="3.1.4.52" evidence="2"/>
<dbReference type="PANTHER" id="PTHR43155:SF2">
    <property type="entry name" value="CYCLIC DI-GMP PHOSPHODIESTERASE PA4108"/>
    <property type="match status" value="1"/>
</dbReference>
<dbReference type="Proteomes" id="UP000325286">
    <property type="component" value="Chromosome"/>
</dbReference>
<feature type="domain" description="HD-GYP" evidence="1">
    <location>
        <begin position="323"/>
        <end position="518"/>
    </location>
</feature>
<proteinExistence type="predicted"/>
<dbReference type="PANTHER" id="PTHR43155">
    <property type="entry name" value="CYCLIC DI-GMP PHOSPHODIESTERASE PA4108-RELATED"/>
    <property type="match status" value="1"/>
</dbReference>
<dbReference type="NCBIfam" id="TIGR00277">
    <property type="entry name" value="HDIG"/>
    <property type="match status" value="1"/>
</dbReference>
<dbReference type="CDD" id="cd00077">
    <property type="entry name" value="HDc"/>
    <property type="match status" value="1"/>
</dbReference>
<name>A0A5B9R121_9BACT</name>
<dbReference type="InterPro" id="IPR003607">
    <property type="entry name" value="HD/PDEase_dom"/>
</dbReference>
<sequence>MNPSAPVLSGQQLALINQTRLCLNQRFETAFSVWFYDEQGLEEMPGYAEQTQPKSRDQLAALLRQTPLAPGVICHTQEDGSEWIVHIESAIEEGHVLIAGHVQPTRQQLIRQLAENARQEAQQTLELKDSRGCLVEYADQVTNDFEELAWLRGLAEHIEACDLSSDLQTVSQAILPPLRELINAECIALIHQVPQADAEPSYECSYLLGTLPVDMDDCARLIQSCDGQQGHPMVRNATHLIEGDIDTFGLRNFILVPIARSGSRFGWLLVANRAMLGNSADDLRVNASCLSGWEFGTFEAGVVNAAAVMLGTHARNSQLFREREDLLLGVVRALINAVDAKDAYTCGHSDRVALIAQQVARKMQLGAAECERIYMAGLLHDIGKIGIPDDVLCKAGRLTDAEYEIIKQHPEIGYSILRHVKQLEYVLPGVLHHHESFDGTGYPQGLAGEAIPLYGRVLAVADAFDAMTSTRSYRRAMDREKAKDILREGAGSQWDPLAVEAFFQALPEIEKICENYQPHKYVADADDNSYGSRVSDPFDALTAALTALESV</sequence>
<protein>
    <submittedName>
        <fullName evidence="2">Cyclic di-GMP phosphodiesterase response regulator RpfG</fullName>
        <ecNumber evidence="2">3.1.4.52</ecNumber>
    </submittedName>
</protein>
<reference evidence="2 3" key="1">
    <citation type="submission" date="2019-08" db="EMBL/GenBank/DDBJ databases">
        <title>Deep-cultivation of Planctomycetes and their phenomic and genomic characterization uncovers novel biology.</title>
        <authorList>
            <person name="Wiegand S."/>
            <person name="Jogler M."/>
            <person name="Boedeker C."/>
            <person name="Pinto D."/>
            <person name="Vollmers J."/>
            <person name="Rivas-Marin E."/>
            <person name="Kohn T."/>
            <person name="Peeters S.H."/>
            <person name="Heuer A."/>
            <person name="Rast P."/>
            <person name="Oberbeckmann S."/>
            <person name="Bunk B."/>
            <person name="Jeske O."/>
            <person name="Meyerdierks A."/>
            <person name="Storesund J.E."/>
            <person name="Kallscheuer N."/>
            <person name="Luecker S."/>
            <person name="Lage O.M."/>
            <person name="Pohl T."/>
            <person name="Merkel B.J."/>
            <person name="Hornburger P."/>
            <person name="Mueller R.-W."/>
            <person name="Bruemmer F."/>
            <person name="Labrenz M."/>
            <person name="Spormann A.M."/>
            <person name="Op den Camp H."/>
            <person name="Overmann J."/>
            <person name="Amann R."/>
            <person name="Jetten M.S.M."/>
            <person name="Mascher T."/>
            <person name="Medema M.H."/>
            <person name="Devos D.P."/>
            <person name="Kaster A.-K."/>
            <person name="Ovreas L."/>
            <person name="Rohde M."/>
            <person name="Galperin M.Y."/>
            <person name="Jogler C."/>
        </authorList>
    </citation>
    <scope>NUCLEOTIDE SEQUENCE [LARGE SCALE GENOMIC DNA]</scope>
    <source>
        <strain evidence="2 3">UC8</strain>
    </source>
</reference>
<dbReference type="GO" id="GO:0071111">
    <property type="term" value="F:cyclic-guanylate-specific phosphodiesterase activity"/>
    <property type="evidence" value="ECO:0007669"/>
    <property type="project" value="UniProtKB-EC"/>
</dbReference>
<keyword evidence="2" id="KW-0378">Hydrolase</keyword>
<dbReference type="SUPFAM" id="SSF109604">
    <property type="entry name" value="HD-domain/PDEase-like"/>
    <property type="match status" value="1"/>
</dbReference>
<dbReference type="PROSITE" id="PS51832">
    <property type="entry name" value="HD_GYP"/>
    <property type="match status" value="1"/>
</dbReference>
<evidence type="ECO:0000313" key="3">
    <source>
        <dbReference type="Proteomes" id="UP000325286"/>
    </source>
</evidence>
<accession>A0A5B9R121</accession>
<organism evidence="2 3">
    <name type="scientific">Roseimaritima ulvae</name>
    <dbReference type="NCBI Taxonomy" id="980254"/>
    <lineage>
        <taxon>Bacteria</taxon>
        <taxon>Pseudomonadati</taxon>
        <taxon>Planctomycetota</taxon>
        <taxon>Planctomycetia</taxon>
        <taxon>Pirellulales</taxon>
        <taxon>Pirellulaceae</taxon>
        <taxon>Roseimaritima</taxon>
    </lineage>
</organism>
<dbReference type="EMBL" id="CP042914">
    <property type="protein sequence ID" value="QEG43475.1"/>
    <property type="molecule type" value="Genomic_DNA"/>
</dbReference>
<dbReference type="InterPro" id="IPR037522">
    <property type="entry name" value="HD_GYP_dom"/>
</dbReference>
<dbReference type="SMART" id="SM00471">
    <property type="entry name" value="HDc"/>
    <property type="match status" value="1"/>
</dbReference>
<dbReference type="RefSeq" id="WP_068129705.1">
    <property type="nucleotide sequence ID" value="NZ_CP042914.1"/>
</dbReference>